<feature type="transmembrane region" description="Helical" evidence="3">
    <location>
        <begin position="126"/>
        <end position="146"/>
    </location>
</feature>
<dbReference type="eggNOG" id="KOG3627">
    <property type="taxonomic scope" value="Eukaryota"/>
</dbReference>
<evidence type="ECO:0000256" key="1">
    <source>
        <dbReference type="ARBA" id="ARBA00023157"/>
    </source>
</evidence>
<evidence type="ECO:0000256" key="4">
    <source>
        <dbReference type="SAM" id="SignalP"/>
    </source>
</evidence>
<dbReference type="SMART" id="SM00020">
    <property type="entry name" value="Tryp_SPc"/>
    <property type="match status" value="1"/>
</dbReference>
<dbReference type="HOGENOM" id="CLU_006842_0_4_1"/>
<dbReference type="PANTHER" id="PTHR24252:SF7">
    <property type="entry name" value="HYALIN"/>
    <property type="match status" value="1"/>
</dbReference>
<evidence type="ECO:0000313" key="6">
    <source>
        <dbReference type="EMBL" id="EEZ99222.2"/>
    </source>
</evidence>
<dbReference type="STRING" id="7070.D6W975"/>
<dbReference type="PROSITE" id="PS00134">
    <property type="entry name" value="TRYPSIN_HIS"/>
    <property type="match status" value="1"/>
</dbReference>
<name>D6W975_TRICA</name>
<keyword evidence="3" id="KW-0472">Membrane</keyword>
<feature type="signal peptide" evidence="4">
    <location>
        <begin position="1"/>
        <end position="25"/>
    </location>
</feature>
<dbReference type="InterPro" id="IPR043504">
    <property type="entry name" value="Peptidase_S1_PA_chymotrypsin"/>
</dbReference>
<evidence type="ECO:0000313" key="7">
    <source>
        <dbReference type="Proteomes" id="UP000007266"/>
    </source>
</evidence>
<gene>
    <name evidence="6" type="primary">AUGUSTUS-3.0.2_00635</name>
    <name evidence="6" type="ORF">TcasGA2_TC000635</name>
</gene>
<dbReference type="GO" id="GO:0006508">
    <property type="term" value="P:proteolysis"/>
    <property type="evidence" value="ECO:0000318"/>
    <property type="project" value="GO_Central"/>
</dbReference>
<dbReference type="InterPro" id="IPR018114">
    <property type="entry name" value="TRYPSIN_HIS"/>
</dbReference>
<dbReference type="InterPro" id="IPR033116">
    <property type="entry name" value="TRYPSIN_SER"/>
</dbReference>
<dbReference type="EMBL" id="KQ971312">
    <property type="protein sequence ID" value="EEZ99222.2"/>
    <property type="molecule type" value="Genomic_DNA"/>
</dbReference>
<keyword evidence="2" id="KW-0720">Serine protease</keyword>
<dbReference type="InterPro" id="IPR009003">
    <property type="entry name" value="Peptidase_S1_PA"/>
</dbReference>
<dbReference type="InterPro" id="IPR001254">
    <property type="entry name" value="Trypsin_dom"/>
</dbReference>
<keyword evidence="2" id="KW-0378">Hydrolase</keyword>
<dbReference type="PRINTS" id="PR00722">
    <property type="entry name" value="CHYMOTRYPSIN"/>
</dbReference>
<evidence type="ECO:0000256" key="2">
    <source>
        <dbReference type="RuleBase" id="RU363034"/>
    </source>
</evidence>
<dbReference type="Proteomes" id="UP000007266">
    <property type="component" value="Linkage group 2"/>
</dbReference>
<dbReference type="GO" id="GO:0005615">
    <property type="term" value="C:extracellular space"/>
    <property type="evidence" value="ECO:0000318"/>
    <property type="project" value="GO_Central"/>
</dbReference>
<keyword evidence="3" id="KW-1133">Transmembrane helix</keyword>
<dbReference type="Gene3D" id="2.40.10.10">
    <property type="entry name" value="Trypsin-like serine proteases"/>
    <property type="match status" value="1"/>
</dbReference>
<keyword evidence="4" id="KW-0732">Signal</keyword>
<keyword evidence="7" id="KW-1185">Reference proteome</keyword>
<keyword evidence="1" id="KW-1015">Disulfide bond</keyword>
<dbReference type="OMA" id="RQFETDC"/>
<dbReference type="GO" id="GO:0004252">
    <property type="term" value="F:serine-type endopeptidase activity"/>
    <property type="evidence" value="ECO:0000318"/>
    <property type="project" value="GO_Central"/>
</dbReference>
<feature type="chain" id="PRO_5007310596" evidence="4">
    <location>
        <begin position="26"/>
        <end position="415"/>
    </location>
</feature>
<dbReference type="PROSITE" id="PS00135">
    <property type="entry name" value="TRYPSIN_SER"/>
    <property type="match status" value="1"/>
</dbReference>
<dbReference type="SUPFAM" id="SSF50494">
    <property type="entry name" value="Trypsin-like serine proteases"/>
    <property type="match status" value="1"/>
</dbReference>
<proteinExistence type="predicted"/>
<reference evidence="6 7" key="2">
    <citation type="journal article" date="2010" name="Nucleic Acids Res.">
        <title>BeetleBase in 2010: revisions to provide comprehensive genomic information for Tribolium castaneum.</title>
        <authorList>
            <person name="Kim H.S."/>
            <person name="Murphy T."/>
            <person name="Xia J."/>
            <person name="Caragea D."/>
            <person name="Park Y."/>
            <person name="Beeman R.W."/>
            <person name="Lorenzen M.D."/>
            <person name="Butcher S."/>
            <person name="Manak J.R."/>
            <person name="Brown S.J."/>
        </authorList>
    </citation>
    <scope>GENOME REANNOTATION</scope>
    <source>
        <strain evidence="6 7">Georgia GA2</strain>
    </source>
</reference>
<dbReference type="InterPro" id="IPR001314">
    <property type="entry name" value="Peptidase_S1A"/>
</dbReference>
<keyword evidence="2 6" id="KW-0645">Protease</keyword>
<keyword evidence="3" id="KW-0812">Transmembrane</keyword>
<dbReference type="Pfam" id="PF00089">
    <property type="entry name" value="Trypsin"/>
    <property type="match status" value="1"/>
</dbReference>
<protein>
    <submittedName>
        <fullName evidence="6">Serine protease P16</fullName>
    </submittedName>
</protein>
<organism evidence="6 7">
    <name type="scientific">Tribolium castaneum</name>
    <name type="common">Red flour beetle</name>
    <dbReference type="NCBI Taxonomy" id="7070"/>
    <lineage>
        <taxon>Eukaryota</taxon>
        <taxon>Metazoa</taxon>
        <taxon>Ecdysozoa</taxon>
        <taxon>Arthropoda</taxon>
        <taxon>Hexapoda</taxon>
        <taxon>Insecta</taxon>
        <taxon>Pterygota</taxon>
        <taxon>Neoptera</taxon>
        <taxon>Endopterygota</taxon>
        <taxon>Coleoptera</taxon>
        <taxon>Polyphaga</taxon>
        <taxon>Cucujiformia</taxon>
        <taxon>Tenebrionidae</taxon>
        <taxon>Tenebrionidae incertae sedis</taxon>
        <taxon>Tribolium</taxon>
    </lineage>
</organism>
<reference evidence="6 7" key="1">
    <citation type="journal article" date="2008" name="Nature">
        <title>The genome of the model beetle and pest Tribolium castaneum.</title>
        <authorList>
            <consortium name="Tribolium Genome Sequencing Consortium"/>
            <person name="Richards S."/>
            <person name="Gibbs R.A."/>
            <person name="Weinstock G.M."/>
            <person name="Brown S.J."/>
            <person name="Denell R."/>
            <person name="Beeman R.W."/>
            <person name="Gibbs R."/>
            <person name="Beeman R.W."/>
            <person name="Brown S.J."/>
            <person name="Bucher G."/>
            <person name="Friedrich M."/>
            <person name="Grimmelikhuijzen C.J."/>
            <person name="Klingler M."/>
            <person name="Lorenzen M."/>
            <person name="Richards S."/>
            <person name="Roth S."/>
            <person name="Schroder R."/>
            <person name="Tautz D."/>
            <person name="Zdobnov E.M."/>
            <person name="Muzny D."/>
            <person name="Gibbs R.A."/>
            <person name="Weinstock G.M."/>
            <person name="Attaway T."/>
            <person name="Bell S."/>
            <person name="Buhay C.J."/>
            <person name="Chandrabose M.N."/>
            <person name="Chavez D."/>
            <person name="Clerk-Blankenburg K.P."/>
            <person name="Cree A."/>
            <person name="Dao M."/>
            <person name="Davis C."/>
            <person name="Chacko J."/>
            <person name="Dinh H."/>
            <person name="Dugan-Rocha S."/>
            <person name="Fowler G."/>
            <person name="Garner T.T."/>
            <person name="Garnes J."/>
            <person name="Gnirke A."/>
            <person name="Hawes A."/>
            <person name="Hernandez J."/>
            <person name="Hines S."/>
            <person name="Holder M."/>
            <person name="Hume J."/>
            <person name="Jhangiani S.N."/>
            <person name="Joshi V."/>
            <person name="Khan Z.M."/>
            <person name="Jackson L."/>
            <person name="Kovar C."/>
            <person name="Kowis A."/>
            <person name="Lee S."/>
            <person name="Lewis L.R."/>
            <person name="Margolis J."/>
            <person name="Morgan M."/>
            <person name="Nazareth L.V."/>
            <person name="Nguyen N."/>
            <person name="Okwuonu G."/>
            <person name="Parker D."/>
            <person name="Richards S."/>
            <person name="Ruiz S.J."/>
            <person name="Santibanez J."/>
            <person name="Savard J."/>
            <person name="Scherer S.E."/>
            <person name="Schneider B."/>
            <person name="Sodergren E."/>
            <person name="Tautz D."/>
            <person name="Vattahil S."/>
            <person name="Villasana D."/>
            <person name="White C.S."/>
            <person name="Wright R."/>
            <person name="Park Y."/>
            <person name="Beeman R.W."/>
            <person name="Lord J."/>
            <person name="Oppert B."/>
            <person name="Lorenzen M."/>
            <person name="Brown S."/>
            <person name="Wang L."/>
            <person name="Savard J."/>
            <person name="Tautz D."/>
            <person name="Richards S."/>
            <person name="Weinstock G."/>
            <person name="Gibbs R.A."/>
            <person name="Liu Y."/>
            <person name="Worley K."/>
            <person name="Weinstock G."/>
            <person name="Elsik C.G."/>
            <person name="Reese J.T."/>
            <person name="Elhaik E."/>
            <person name="Landan G."/>
            <person name="Graur D."/>
            <person name="Arensburger P."/>
            <person name="Atkinson P."/>
            <person name="Beeman R.W."/>
            <person name="Beidler J."/>
            <person name="Brown S.J."/>
            <person name="Demuth J.P."/>
            <person name="Drury D.W."/>
            <person name="Du Y.Z."/>
            <person name="Fujiwara H."/>
            <person name="Lorenzen M."/>
            <person name="Maselli V."/>
            <person name="Osanai M."/>
            <person name="Park Y."/>
            <person name="Robertson H.M."/>
            <person name="Tu Z."/>
            <person name="Wang J.J."/>
            <person name="Wang S."/>
            <person name="Richards S."/>
            <person name="Song H."/>
            <person name="Zhang L."/>
            <person name="Sodergren E."/>
            <person name="Werner D."/>
            <person name="Stanke M."/>
            <person name="Morgenstern B."/>
            <person name="Solovyev V."/>
            <person name="Kosarev P."/>
            <person name="Brown G."/>
            <person name="Chen H.C."/>
            <person name="Ermolaeva O."/>
            <person name="Hlavina W."/>
            <person name="Kapustin Y."/>
            <person name="Kiryutin B."/>
            <person name="Kitts P."/>
            <person name="Maglott D."/>
            <person name="Pruitt K."/>
            <person name="Sapojnikov V."/>
            <person name="Souvorov A."/>
            <person name="Mackey A.J."/>
            <person name="Waterhouse R.M."/>
            <person name="Wyder S."/>
            <person name="Zdobnov E.M."/>
            <person name="Zdobnov E.M."/>
            <person name="Wyder S."/>
            <person name="Kriventseva E.V."/>
            <person name="Kadowaki T."/>
            <person name="Bork P."/>
            <person name="Aranda M."/>
            <person name="Bao R."/>
            <person name="Beermann A."/>
            <person name="Berns N."/>
            <person name="Bolognesi R."/>
            <person name="Bonneton F."/>
            <person name="Bopp D."/>
            <person name="Brown S.J."/>
            <person name="Bucher G."/>
            <person name="Butts T."/>
            <person name="Chaumot A."/>
            <person name="Denell R.E."/>
            <person name="Ferrier D.E."/>
            <person name="Friedrich M."/>
            <person name="Gordon C.M."/>
            <person name="Jindra M."/>
            <person name="Klingler M."/>
            <person name="Lan Q."/>
            <person name="Lattorff H.M."/>
            <person name="Laudet V."/>
            <person name="von Levetsow C."/>
            <person name="Liu Z."/>
            <person name="Lutz R."/>
            <person name="Lynch J.A."/>
            <person name="da Fonseca R.N."/>
            <person name="Posnien N."/>
            <person name="Reuter R."/>
            <person name="Roth S."/>
            <person name="Savard J."/>
            <person name="Schinko J.B."/>
            <person name="Schmitt C."/>
            <person name="Schoppmeier M."/>
            <person name="Schroder R."/>
            <person name="Shippy T.D."/>
            <person name="Simonnet F."/>
            <person name="Marques-Souza H."/>
            <person name="Tautz D."/>
            <person name="Tomoyasu Y."/>
            <person name="Trauner J."/>
            <person name="Van der Zee M."/>
            <person name="Vervoort M."/>
            <person name="Wittkopp N."/>
            <person name="Wimmer E.A."/>
            <person name="Yang X."/>
            <person name="Jones A.K."/>
            <person name="Sattelle D.B."/>
            <person name="Ebert P.R."/>
            <person name="Nelson D."/>
            <person name="Scott J.G."/>
            <person name="Beeman R.W."/>
            <person name="Muthukrishnan S."/>
            <person name="Kramer K.J."/>
            <person name="Arakane Y."/>
            <person name="Beeman R.W."/>
            <person name="Zhu Q."/>
            <person name="Hogenkamp D."/>
            <person name="Dixit R."/>
            <person name="Oppert B."/>
            <person name="Jiang H."/>
            <person name="Zou Z."/>
            <person name="Marshall J."/>
            <person name="Elpidina E."/>
            <person name="Vinokurov K."/>
            <person name="Oppert C."/>
            <person name="Zou Z."/>
            <person name="Evans J."/>
            <person name="Lu Z."/>
            <person name="Zhao P."/>
            <person name="Sumathipala N."/>
            <person name="Altincicek B."/>
            <person name="Vilcinskas A."/>
            <person name="Williams M."/>
            <person name="Hultmark D."/>
            <person name="Hetru C."/>
            <person name="Jiang H."/>
            <person name="Grimmelikhuijzen C.J."/>
            <person name="Hauser F."/>
            <person name="Cazzamali G."/>
            <person name="Williamson M."/>
            <person name="Park Y."/>
            <person name="Li B."/>
            <person name="Tanaka Y."/>
            <person name="Predel R."/>
            <person name="Neupert S."/>
            <person name="Schachtner J."/>
            <person name="Verleyen P."/>
            <person name="Raible F."/>
            <person name="Bork P."/>
            <person name="Friedrich M."/>
            <person name="Walden K.K."/>
            <person name="Robertson H.M."/>
            <person name="Angeli S."/>
            <person name="Foret S."/>
            <person name="Bucher G."/>
            <person name="Schuetz S."/>
            <person name="Maleszka R."/>
            <person name="Wimmer E.A."/>
            <person name="Beeman R.W."/>
            <person name="Lorenzen M."/>
            <person name="Tomoyasu Y."/>
            <person name="Miller S.C."/>
            <person name="Grossmann D."/>
            <person name="Bucher G."/>
        </authorList>
    </citation>
    <scope>NUCLEOTIDE SEQUENCE [LARGE SCALE GENOMIC DNA]</scope>
    <source>
        <strain evidence="6 7">Georgia GA2</strain>
    </source>
</reference>
<accession>D6W975</accession>
<evidence type="ECO:0000259" key="5">
    <source>
        <dbReference type="PROSITE" id="PS50240"/>
    </source>
</evidence>
<dbReference type="CDD" id="cd00190">
    <property type="entry name" value="Tryp_SPc"/>
    <property type="match status" value="1"/>
</dbReference>
<dbReference type="MEROPS" id="S01.015"/>
<dbReference type="PANTHER" id="PTHR24252">
    <property type="entry name" value="ACROSIN-RELATED"/>
    <property type="match status" value="1"/>
</dbReference>
<feature type="domain" description="Peptidase S1" evidence="5">
    <location>
        <begin position="167"/>
        <end position="411"/>
    </location>
</feature>
<evidence type="ECO:0000256" key="3">
    <source>
        <dbReference type="SAM" id="Phobius"/>
    </source>
</evidence>
<dbReference type="PROSITE" id="PS50240">
    <property type="entry name" value="TRYPSIN_DOM"/>
    <property type="match status" value="1"/>
</dbReference>
<dbReference type="FunFam" id="2.40.10.10:FF:000116">
    <property type="entry name" value="Serine protease P16"/>
    <property type="match status" value="1"/>
</dbReference>
<sequence>MRWSTLWWFAAVLAAALLQENGGEAARTSRSNDMLERLIKLDEMYSAVARPSVRSGPTQVDSMGPKVSIRVRTSATGCPFEDEEFSTVDFAPFPAPSPVDNHTDFLSSKLMQITCYLLVTGCTGHVSAMGFVLLLLLLMCGSMSAFQDCGRSVRRSRQPRVGALGRIIHGKQSVRGAWPWQVSLQLLHPQFGFLGHWCGGVLISPEWLLTAAHCVNNDLFNLPLAALWTAVLGDWDRDVEEKSEQRIPVEEIILHERFHNFQHDIALMKLSRPVKLARDSRVRAVCLPPSRLAYNQTDLCIATGWGRDAEDGMLAGKLLEARVPLHDNAVCRKKYGHAVSIRSGHMCAGHLDGSSGTCVGDSGGPLQCAMRDGRWMLAGITSFGSGCAKPGFPDVYTRLSYYLPWIQSKTRLKQP</sequence>
<dbReference type="AlphaFoldDB" id="D6W975"/>